<dbReference type="HAMAP" id="MF_01946">
    <property type="entry name" value="CetZ"/>
    <property type="match status" value="1"/>
</dbReference>
<keyword evidence="9" id="KW-0131">Cell cycle</keyword>
<evidence type="ECO:0000256" key="2">
    <source>
        <dbReference type="ARBA" id="ARBA00022490"/>
    </source>
</evidence>
<dbReference type="SUPFAM" id="SSF52490">
    <property type="entry name" value="Tubulin nucleotide-binding domain-like"/>
    <property type="match status" value="1"/>
</dbReference>
<protein>
    <recommendedName>
        <fullName evidence="6">Tubulin-like protein CetZ</fullName>
    </recommendedName>
</protein>
<dbReference type="InterPro" id="IPR017975">
    <property type="entry name" value="Tubulin_CS"/>
</dbReference>
<dbReference type="Gene3D" id="3.30.1330.20">
    <property type="entry name" value="Tubulin/FtsZ, C-terminal domain"/>
    <property type="match status" value="1"/>
</dbReference>
<dbReference type="PANTHER" id="PTHR30314">
    <property type="entry name" value="CELL DIVISION PROTEIN FTSZ-RELATED"/>
    <property type="match status" value="1"/>
</dbReference>
<evidence type="ECO:0000256" key="6">
    <source>
        <dbReference type="HAMAP-Rule" id="MF_01946"/>
    </source>
</evidence>
<dbReference type="Gene3D" id="3.40.50.1440">
    <property type="entry name" value="Tubulin/FtsZ, GTPase domain"/>
    <property type="match status" value="1"/>
</dbReference>
<dbReference type="Pfam" id="PF00091">
    <property type="entry name" value="Tubulin"/>
    <property type="match status" value="1"/>
</dbReference>
<reference evidence="9 10" key="1">
    <citation type="submission" date="2018-12" db="EMBL/GenBank/DDBJ databases">
        <title>Genome analysis provides insights into bioremediation potentialities of Halogeometricum borinquense strain N11.</title>
        <authorList>
            <person name="Najjari A."/>
            <person name="Youssef N."/>
            <person name="Fhoula I."/>
            <person name="Ben Dhia O."/>
            <person name="Mahjoubi M."/>
            <person name="Ouzari H.I."/>
            <person name="Cherif A."/>
        </authorList>
    </citation>
    <scope>NUCLEOTIDE SEQUENCE [LARGE SCALE GENOMIC DNA]</scope>
    <source>
        <strain evidence="9 10">N11</strain>
    </source>
</reference>
<keyword evidence="9" id="KW-0132">Cell division</keyword>
<evidence type="ECO:0000256" key="4">
    <source>
        <dbReference type="ARBA" id="ARBA00022960"/>
    </source>
</evidence>
<accession>A0A482SYN7</accession>
<dbReference type="GO" id="GO:0005874">
    <property type="term" value="C:microtubule"/>
    <property type="evidence" value="ECO:0007669"/>
    <property type="project" value="InterPro"/>
</dbReference>
<dbReference type="PROSITE" id="PS00227">
    <property type="entry name" value="TUBULIN"/>
    <property type="match status" value="1"/>
</dbReference>
<feature type="region of interest" description="Disordered" evidence="7">
    <location>
        <begin position="360"/>
        <end position="392"/>
    </location>
</feature>
<keyword evidence="5 6" id="KW-0342">GTP-binding</keyword>
<feature type="binding site" evidence="6">
    <location>
        <position position="169"/>
    </location>
    <ligand>
        <name>GTP</name>
        <dbReference type="ChEBI" id="CHEBI:37565"/>
    </ligand>
</feature>
<evidence type="ECO:0000256" key="1">
    <source>
        <dbReference type="ARBA" id="ARBA00006877"/>
    </source>
</evidence>
<dbReference type="Proteomes" id="UP000294028">
    <property type="component" value="Unassembled WGS sequence"/>
</dbReference>
<dbReference type="GO" id="GO:0051301">
    <property type="term" value="P:cell division"/>
    <property type="evidence" value="ECO:0007669"/>
    <property type="project" value="UniProtKB-KW"/>
</dbReference>
<dbReference type="InterPro" id="IPR037103">
    <property type="entry name" value="Tubulin/FtsZ-like_C"/>
</dbReference>
<dbReference type="GO" id="GO:0005525">
    <property type="term" value="F:GTP binding"/>
    <property type="evidence" value="ECO:0007669"/>
    <property type="project" value="UniProtKB-UniRule"/>
</dbReference>
<comment type="subcellular location">
    <subcellularLocation>
        <location evidence="6">Cytoplasm</location>
    </subcellularLocation>
</comment>
<dbReference type="GO" id="GO:0003924">
    <property type="term" value="F:GTPase activity"/>
    <property type="evidence" value="ECO:0007669"/>
    <property type="project" value="InterPro"/>
</dbReference>
<sequence>MRLVLLGIGQAGGKIVDRFLEYERQTEQDFIEGAVAFNTARADLKELSHVPEHHRQLFGEVDAKGHGVGADTEFAADLAEQDAQQLIRSLDDIPTSRADAFLVVAGLGGGTGSGAAPVLANELDRIYEKPVYGLGVLPASEEEDVFAYNAVRSFRTLVNHVDNLLLFDNDTWLKSGEEVTEAHDRLNGELVRRLSVLFNAGEVTDENVVAESVIDSSEIINTLRGGGVSTIGHASSTLPTDDSSGFSLGNLFGSSDDEPDEIEAMNRITTAARKATRGRLTLPCDVSSSQRALVVTSGPPQWLSRKGIEQSRQWIEEETESMEIRGGDDPRSDSDRVSVTVLFAGVTDIPRIEQLRERALKAAESSGDSDDLSETELDDFADSSVDGSDLKR</sequence>
<dbReference type="InterPro" id="IPR036525">
    <property type="entry name" value="Tubulin/FtsZ_GTPase_sf"/>
</dbReference>
<name>A0A482SYN7_9EURY</name>
<evidence type="ECO:0000256" key="3">
    <source>
        <dbReference type="ARBA" id="ARBA00022741"/>
    </source>
</evidence>
<comment type="function">
    <text evidence="6">Involved in cell shape control.</text>
</comment>
<feature type="binding site" evidence="6">
    <location>
        <position position="142"/>
    </location>
    <ligand>
        <name>GTP</name>
        <dbReference type="ChEBI" id="CHEBI:37565"/>
    </ligand>
</feature>
<evidence type="ECO:0000259" key="8">
    <source>
        <dbReference type="SMART" id="SM00864"/>
    </source>
</evidence>
<feature type="binding site" evidence="6">
    <location>
        <position position="187"/>
    </location>
    <ligand>
        <name>GTP</name>
        <dbReference type="ChEBI" id="CHEBI:37565"/>
    </ligand>
</feature>
<keyword evidence="3 6" id="KW-0547">Nucleotide-binding</keyword>
<keyword evidence="4 6" id="KW-0133">Cell shape</keyword>
<gene>
    <name evidence="6" type="primary">cetZ</name>
    <name evidence="9" type="ORF">ELS19_19150</name>
</gene>
<organism evidence="9 10">
    <name type="scientific">Halogeometricum borinquense</name>
    <dbReference type="NCBI Taxonomy" id="60847"/>
    <lineage>
        <taxon>Archaea</taxon>
        <taxon>Methanobacteriati</taxon>
        <taxon>Methanobacteriota</taxon>
        <taxon>Stenosarchaea group</taxon>
        <taxon>Halobacteria</taxon>
        <taxon>Halobacteriales</taxon>
        <taxon>Haloferacaceae</taxon>
        <taxon>Halogeometricum</taxon>
    </lineage>
</organism>
<dbReference type="InterPro" id="IPR003008">
    <property type="entry name" value="Tubulin_FtsZ_GTPase"/>
</dbReference>
<dbReference type="InterPro" id="IPR045061">
    <property type="entry name" value="FtsZ/CetZ"/>
</dbReference>
<dbReference type="InterPro" id="IPR032907">
    <property type="entry name" value="CetZ"/>
</dbReference>
<dbReference type="GO" id="GO:0007017">
    <property type="term" value="P:microtubule-based process"/>
    <property type="evidence" value="ECO:0007669"/>
    <property type="project" value="InterPro"/>
</dbReference>
<evidence type="ECO:0000313" key="9">
    <source>
        <dbReference type="EMBL" id="RYJ08764.1"/>
    </source>
</evidence>
<dbReference type="Pfam" id="PF21011">
    <property type="entry name" value="CetZ_C"/>
    <property type="match status" value="1"/>
</dbReference>
<dbReference type="CDD" id="cd02202">
    <property type="entry name" value="CetZ_tubulin-like"/>
    <property type="match status" value="1"/>
</dbReference>
<comment type="caution">
    <text evidence="9">The sequence shown here is derived from an EMBL/GenBank/DDBJ whole genome shotgun (WGS) entry which is preliminary data.</text>
</comment>
<dbReference type="AlphaFoldDB" id="A0A482SYN7"/>
<dbReference type="SMART" id="SM00864">
    <property type="entry name" value="Tubulin"/>
    <property type="match status" value="1"/>
</dbReference>
<dbReference type="PANTHER" id="PTHR30314:SF10">
    <property type="entry name" value="TUBULIN-LIKE PROTEIN CETZ"/>
    <property type="match status" value="1"/>
</dbReference>
<evidence type="ECO:0000313" key="10">
    <source>
        <dbReference type="Proteomes" id="UP000294028"/>
    </source>
</evidence>
<dbReference type="GO" id="GO:0005737">
    <property type="term" value="C:cytoplasm"/>
    <property type="evidence" value="ECO:0007669"/>
    <property type="project" value="UniProtKB-SubCell"/>
</dbReference>
<dbReference type="GO" id="GO:0008360">
    <property type="term" value="P:regulation of cell shape"/>
    <property type="evidence" value="ECO:0007669"/>
    <property type="project" value="UniProtKB-UniRule"/>
</dbReference>
<dbReference type="InterPro" id="IPR048737">
    <property type="entry name" value="CetZ_C"/>
</dbReference>
<feature type="binding site" evidence="6">
    <location>
        <begin position="10"/>
        <end position="14"/>
    </location>
    <ligand>
        <name>GTP</name>
        <dbReference type="ChEBI" id="CHEBI:37565"/>
    </ligand>
</feature>
<dbReference type="GO" id="GO:0032153">
    <property type="term" value="C:cell division site"/>
    <property type="evidence" value="ECO:0007669"/>
    <property type="project" value="TreeGrafter"/>
</dbReference>
<feature type="compositionally biased region" description="Acidic residues" evidence="7">
    <location>
        <begin position="367"/>
        <end position="381"/>
    </location>
</feature>
<dbReference type="EMBL" id="RZHH01000003">
    <property type="protein sequence ID" value="RYJ08764.1"/>
    <property type="molecule type" value="Genomic_DNA"/>
</dbReference>
<evidence type="ECO:0000256" key="5">
    <source>
        <dbReference type="ARBA" id="ARBA00023134"/>
    </source>
</evidence>
<proteinExistence type="inferred from homology"/>
<dbReference type="RefSeq" id="WP_129786749.1">
    <property type="nucleotide sequence ID" value="NZ_RZHH01000003.1"/>
</dbReference>
<keyword evidence="2 6" id="KW-0963">Cytoplasm</keyword>
<comment type="similarity">
    <text evidence="1 6">Belongs to the CetZ family.</text>
</comment>
<evidence type="ECO:0000256" key="7">
    <source>
        <dbReference type="SAM" id="MobiDB-lite"/>
    </source>
</evidence>
<feature type="domain" description="Tubulin/FtsZ GTPase" evidence="8">
    <location>
        <begin position="2"/>
        <end position="205"/>
    </location>
</feature>
<feature type="binding site" evidence="6">
    <location>
        <begin position="110"/>
        <end position="112"/>
    </location>
    <ligand>
        <name>GTP</name>
        <dbReference type="ChEBI" id="CHEBI:37565"/>
    </ligand>
</feature>